<evidence type="ECO:0000256" key="3">
    <source>
        <dbReference type="ARBA" id="ARBA00022692"/>
    </source>
</evidence>
<evidence type="ECO:0000256" key="2">
    <source>
        <dbReference type="ARBA" id="ARBA00022475"/>
    </source>
</evidence>
<feature type="transmembrane region" description="Helical" evidence="6">
    <location>
        <begin position="130"/>
        <end position="150"/>
    </location>
</feature>
<dbReference type="EMBL" id="FRAR01000025">
    <property type="protein sequence ID" value="SHK83027.1"/>
    <property type="molecule type" value="Genomic_DNA"/>
</dbReference>
<dbReference type="GO" id="GO:0005886">
    <property type="term" value="C:plasma membrane"/>
    <property type="evidence" value="ECO:0007669"/>
    <property type="project" value="UniProtKB-SubCell"/>
</dbReference>
<keyword evidence="8" id="KW-1185">Reference proteome</keyword>
<feature type="transmembrane region" description="Helical" evidence="6">
    <location>
        <begin position="94"/>
        <end position="118"/>
    </location>
</feature>
<proteinExistence type="predicted"/>
<name>A0A1M6VN83_9FIRM</name>
<dbReference type="RefSeq" id="WP_072916520.1">
    <property type="nucleotide sequence ID" value="NZ_FRAR01000025.1"/>
</dbReference>
<protein>
    <submittedName>
        <fullName evidence="7">Aromatic acid exporter family member 1</fullName>
    </submittedName>
</protein>
<gene>
    <name evidence="7" type="ORF">SAMN02745123_03285</name>
</gene>
<keyword evidence="2" id="KW-1003">Cell membrane</keyword>
<feature type="transmembrane region" description="Helical" evidence="6">
    <location>
        <begin position="21"/>
        <end position="44"/>
    </location>
</feature>
<keyword evidence="4 6" id="KW-1133">Transmembrane helix</keyword>
<evidence type="ECO:0000256" key="1">
    <source>
        <dbReference type="ARBA" id="ARBA00004651"/>
    </source>
</evidence>
<keyword evidence="5 6" id="KW-0472">Membrane</keyword>
<comment type="subcellular location">
    <subcellularLocation>
        <location evidence="1">Cell membrane</location>
        <topology evidence="1">Multi-pass membrane protein</topology>
    </subcellularLocation>
</comment>
<feature type="transmembrane region" description="Helical" evidence="6">
    <location>
        <begin position="64"/>
        <end position="82"/>
    </location>
</feature>
<evidence type="ECO:0000256" key="5">
    <source>
        <dbReference type="ARBA" id="ARBA00023136"/>
    </source>
</evidence>
<sequence length="381" mass="42942">MPRLKTLRLKMPFGARMIKTAIAVTVSFYLAKTLELNAVLAAITAVINVQPSLSRSLRNAIEQISVHILGVCIGLLVGHLWAPGPLAMGVATPLAIWLALRFGFTDAVMVLMPMVVILSSPEEAFLTEALYRSLVIFIGVAAGLLVNVLVAPPHYRDRLLARIQQLNNLSVEFFSQLADGFFELQMMQEEEYQSKRAEVKKLLSESRLYLELWQEQLGQDKTPYPWQDQLIEGYIDFNASLYHKSKDIHEMTGARIAWREQMGHPPITPEFEAILAMLQHGKRDFLKLNTELQGSLFAGQPAKHYPVDDAYWAEMGEFVDEWHTKLSGAYYMHALLFLAVVANNLKFANRATKEFLNTIHENQGQTSSKIRKRLDTGLGGE</sequence>
<dbReference type="OrthoDB" id="1653617at2"/>
<evidence type="ECO:0000313" key="8">
    <source>
        <dbReference type="Proteomes" id="UP000183997"/>
    </source>
</evidence>
<accession>A0A1M6VN83</accession>
<keyword evidence="3 6" id="KW-0812">Transmembrane</keyword>
<organism evidence="7 8">
    <name type="scientific">Desulforamulus aeronauticus DSM 10349</name>
    <dbReference type="NCBI Taxonomy" id="1121421"/>
    <lineage>
        <taxon>Bacteria</taxon>
        <taxon>Bacillati</taxon>
        <taxon>Bacillota</taxon>
        <taxon>Clostridia</taxon>
        <taxon>Eubacteriales</taxon>
        <taxon>Peptococcaceae</taxon>
        <taxon>Desulforamulus</taxon>
    </lineage>
</organism>
<evidence type="ECO:0000256" key="6">
    <source>
        <dbReference type="SAM" id="Phobius"/>
    </source>
</evidence>
<dbReference type="STRING" id="1121421.SAMN02745123_03285"/>
<reference evidence="8" key="1">
    <citation type="submission" date="2016-11" db="EMBL/GenBank/DDBJ databases">
        <authorList>
            <person name="Varghese N."/>
            <person name="Submissions S."/>
        </authorList>
    </citation>
    <scope>NUCLEOTIDE SEQUENCE [LARGE SCALE GENOMIC DNA]</scope>
    <source>
        <strain evidence="8">DSM 10349</strain>
    </source>
</reference>
<dbReference type="Proteomes" id="UP000183997">
    <property type="component" value="Unassembled WGS sequence"/>
</dbReference>
<evidence type="ECO:0000256" key="4">
    <source>
        <dbReference type="ARBA" id="ARBA00022989"/>
    </source>
</evidence>
<evidence type="ECO:0000313" key="7">
    <source>
        <dbReference type="EMBL" id="SHK83027.1"/>
    </source>
</evidence>
<dbReference type="AlphaFoldDB" id="A0A1M6VN83"/>
<dbReference type="Pfam" id="PF06081">
    <property type="entry name" value="ArAE_1"/>
    <property type="match status" value="1"/>
</dbReference>
<dbReference type="InterPro" id="IPR010343">
    <property type="entry name" value="ArAE_1"/>
</dbReference>